<dbReference type="Pfam" id="PF02058">
    <property type="entry name" value="Guanylin"/>
    <property type="match status" value="1"/>
</dbReference>
<dbReference type="InterPro" id="IPR036382">
    <property type="entry name" value="Guanylin_sf"/>
</dbReference>
<comment type="function">
    <text evidence="6">Endogenous activator of intestinal guanylate cyclase. It stimulates this enzyme through the same receptor binding region as the heat-stable enterotoxins. May be a potent physiological regulator of intestinal fluid and electrolyte transport. May be an autocrine/paracrine regulator of intestinal salt and water transport.</text>
</comment>
<evidence type="ECO:0000256" key="6">
    <source>
        <dbReference type="ARBA" id="ARBA00037765"/>
    </source>
</evidence>
<dbReference type="PRINTS" id="PR00774">
    <property type="entry name" value="GUANYLIN"/>
</dbReference>
<dbReference type="AlphaFoldDB" id="A0A8J1LE91"/>
<proteinExistence type="inferred from homology"/>
<evidence type="ECO:0000256" key="2">
    <source>
        <dbReference type="ARBA" id="ARBA00009883"/>
    </source>
</evidence>
<dbReference type="PANTHER" id="PTHR11318">
    <property type="entry name" value="GUANYLIN FAMILY MEMBER"/>
    <property type="match status" value="1"/>
</dbReference>
<reference evidence="10" key="1">
    <citation type="submission" date="2025-08" db="UniProtKB">
        <authorList>
            <consortium name="RefSeq"/>
        </authorList>
    </citation>
    <scope>IDENTIFICATION</scope>
    <source>
        <strain evidence="10">J_2021</strain>
        <tissue evidence="10">Erythrocytes</tissue>
    </source>
</reference>
<accession>A0A8J1LE91</accession>
<name>A0A8J1LE91_XENLA</name>
<dbReference type="GO" id="GO:0005576">
    <property type="term" value="C:extracellular region"/>
    <property type="evidence" value="ECO:0007669"/>
    <property type="project" value="UniProtKB-SubCell"/>
</dbReference>
<keyword evidence="3" id="KW-0964">Secreted</keyword>
<feature type="chain" id="PRO_5035323145" description="Guanylate cyclase activator 2B" evidence="8">
    <location>
        <begin position="20"/>
        <end position="103"/>
    </location>
</feature>
<dbReference type="GO" id="GO:0030250">
    <property type="term" value="F:guanylate cyclase activator activity"/>
    <property type="evidence" value="ECO:0007669"/>
    <property type="project" value="InterPro"/>
</dbReference>
<keyword evidence="5" id="KW-1015">Disulfide bond</keyword>
<sequence>MKFLLLSLLLILLLGSSQGVKIQVGKFTFHVDSVLELKKVMESDGKDLTQSSQDLCHSSALPEEFNPICEEENPPEIFIELVRALENFDECDICANPACPGCS</sequence>
<keyword evidence="9" id="KW-1185">Reference proteome</keyword>
<gene>
    <name evidence="10" type="primary">LOC121396651</name>
</gene>
<feature type="signal peptide" evidence="8">
    <location>
        <begin position="1"/>
        <end position="19"/>
    </location>
</feature>
<dbReference type="Gene3D" id="3.90.1450.10">
    <property type="entry name" value="Guanylin"/>
    <property type="match status" value="1"/>
</dbReference>
<evidence type="ECO:0000256" key="1">
    <source>
        <dbReference type="ARBA" id="ARBA00004613"/>
    </source>
</evidence>
<dbReference type="PANTHER" id="PTHR11318:SF4">
    <property type="entry name" value="GUANYLATE CYCLASE ACTIVATOR 2B"/>
    <property type="match status" value="1"/>
</dbReference>
<evidence type="ECO:0000256" key="8">
    <source>
        <dbReference type="SAM" id="SignalP"/>
    </source>
</evidence>
<comment type="subcellular location">
    <subcellularLocation>
        <location evidence="1">Secreted</location>
    </subcellularLocation>
</comment>
<evidence type="ECO:0000256" key="4">
    <source>
        <dbReference type="ARBA" id="ARBA00022729"/>
    </source>
</evidence>
<comment type="similarity">
    <text evidence="2">Belongs to the guanylin family.</text>
</comment>
<dbReference type="RefSeq" id="XP_041427761.1">
    <property type="nucleotide sequence ID" value="XM_041571827.1"/>
</dbReference>
<dbReference type="KEGG" id="xla:121396651"/>
<organism evidence="9 10">
    <name type="scientific">Xenopus laevis</name>
    <name type="common">African clawed frog</name>
    <dbReference type="NCBI Taxonomy" id="8355"/>
    <lineage>
        <taxon>Eukaryota</taxon>
        <taxon>Metazoa</taxon>
        <taxon>Chordata</taxon>
        <taxon>Craniata</taxon>
        <taxon>Vertebrata</taxon>
        <taxon>Euteleostomi</taxon>
        <taxon>Amphibia</taxon>
        <taxon>Batrachia</taxon>
        <taxon>Anura</taxon>
        <taxon>Pipoidea</taxon>
        <taxon>Pipidae</taxon>
        <taxon>Xenopodinae</taxon>
        <taxon>Xenopus</taxon>
        <taxon>Xenopus</taxon>
    </lineage>
</organism>
<evidence type="ECO:0000256" key="3">
    <source>
        <dbReference type="ARBA" id="ARBA00022525"/>
    </source>
</evidence>
<evidence type="ECO:0000256" key="7">
    <source>
        <dbReference type="ARBA" id="ARBA00041176"/>
    </source>
</evidence>
<dbReference type="SUPFAM" id="SSF89890">
    <property type="entry name" value="Proguanylin"/>
    <property type="match status" value="1"/>
</dbReference>
<dbReference type="OrthoDB" id="8936251at2759"/>
<dbReference type="Proteomes" id="UP000186698">
    <property type="component" value="Chromosome 7S"/>
</dbReference>
<dbReference type="GeneID" id="121396651"/>
<protein>
    <recommendedName>
        <fullName evidence="7">Guanylate cyclase activator 2B</fullName>
    </recommendedName>
</protein>
<keyword evidence="4 8" id="KW-0732">Signal</keyword>
<evidence type="ECO:0000256" key="5">
    <source>
        <dbReference type="ARBA" id="ARBA00023157"/>
    </source>
</evidence>
<evidence type="ECO:0000313" key="9">
    <source>
        <dbReference type="Proteomes" id="UP000186698"/>
    </source>
</evidence>
<evidence type="ECO:0000313" key="10">
    <source>
        <dbReference type="RefSeq" id="XP_041427761.1"/>
    </source>
</evidence>
<dbReference type="InterPro" id="IPR000879">
    <property type="entry name" value="Guanylin"/>
</dbReference>